<reference evidence="4 5" key="1">
    <citation type="submission" date="2016-10" db="EMBL/GenBank/DDBJ databases">
        <authorList>
            <person name="de Groot N.N."/>
        </authorList>
    </citation>
    <scope>NUCLEOTIDE SEQUENCE [LARGE SCALE GENOMIC DNA]</scope>
    <source>
        <strain evidence="4 5">A-4</strain>
    </source>
</reference>
<dbReference type="AlphaFoldDB" id="A0A1G6B5E5"/>
<keyword evidence="5" id="KW-1185">Reference proteome</keyword>
<dbReference type="InterPro" id="IPR050624">
    <property type="entry name" value="HTH-type_Tx_Regulator"/>
</dbReference>
<feature type="domain" description="HTH tetR-type" evidence="3">
    <location>
        <begin position="5"/>
        <end position="65"/>
    </location>
</feature>
<name>A0A1G6B5E5_9STRE</name>
<sequence length="186" mass="21342">MTYSVTSREAILETCRNLVSEKGISSLNMRAVAKACNVALGSLYYYFPSKNDLLLATIESVWDDIFHLQDIEANQLAFPDFMANCFEQIKSGMVKYPNFFTIHSISFSTKNQSQARGTMDQYFEQIKVRMLEVLKEDSKVNHGAFSQDFSEEDLVEFTLSNIISLLIQRQSDCRILIEVICRLIYT</sequence>
<evidence type="ECO:0000313" key="4">
    <source>
        <dbReference type="EMBL" id="SDB15896.1"/>
    </source>
</evidence>
<gene>
    <name evidence="4" type="ORF">SAMN02910293_00802</name>
</gene>
<evidence type="ECO:0000256" key="2">
    <source>
        <dbReference type="PROSITE-ProRule" id="PRU00335"/>
    </source>
</evidence>
<dbReference type="STRING" id="439219.SAMN02910293_00802"/>
<evidence type="ECO:0000259" key="3">
    <source>
        <dbReference type="PROSITE" id="PS50977"/>
    </source>
</evidence>
<dbReference type="RefSeq" id="WP_074485656.1">
    <property type="nucleotide sequence ID" value="NZ_FMXP01000009.1"/>
</dbReference>
<dbReference type="InterPro" id="IPR009057">
    <property type="entry name" value="Homeodomain-like_sf"/>
</dbReference>
<dbReference type="PANTHER" id="PTHR43479">
    <property type="entry name" value="ACREF/ENVCD OPERON REPRESSOR-RELATED"/>
    <property type="match status" value="1"/>
</dbReference>
<dbReference type="InterPro" id="IPR001647">
    <property type="entry name" value="HTH_TetR"/>
</dbReference>
<dbReference type="SUPFAM" id="SSF46689">
    <property type="entry name" value="Homeodomain-like"/>
    <property type="match status" value="1"/>
</dbReference>
<evidence type="ECO:0000313" key="5">
    <source>
        <dbReference type="Proteomes" id="UP000182508"/>
    </source>
</evidence>
<dbReference type="PRINTS" id="PR00455">
    <property type="entry name" value="HTHTETR"/>
</dbReference>
<accession>A0A1G6B5E5</accession>
<proteinExistence type="predicted"/>
<evidence type="ECO:0000256" key="1">
    <source>
        <dbReference type="ARBA" id="ARBA00023125"/>
    </source>
</evidence>
<dbReference type="Proteomes" id="UP000182508">
    <property type="component" value="Unassembled WGS sequence"/>
</dbReference>
<dbReference type="PANTHER" id="PTHR43479:SF11">
    <property type="entry name" value="ACREF_ENVCD OPERON REPRESSOR-RELATED"/>
    <property type="match status" value="1"/>
</dbReference>
<feature type="DNA-binding region" description="H-T-H motif" evidence="2">
    <location>
        <begin position="28"/>
        <end position="47"/>
    </location>
</feature>
<dbReference type="eggNOG" id="COG1309">
    <property type="taxonomic scope" value="Bacteria"/>
</dbReference>
<dbReference type="EMBL" id="FMXP01000009">
    <property type="protein sequence ID" value="SDB15896.1"/>
    <property type="molecule type" value="Genomic_DNA"/>
</dbReference>
<organism evidence="4 5">
    <name type="scientific">Streptococcus henryi</name>
    <dbReference type="NCBI Taxonomy" id="439219"/>
    <lineage>
        <taxon>Bacteria</taxon>
        <taxon>Bacillati</taxon>
        <taxon>Bacillota</taxon>
        <taxon>Bacilli</taxon>
        <taxon>Lactobacillales</taxon>
        <taxon>Streptococcaceae</taxon>
        <taxon>Streptococcus</taxon>
    </lineage>
</organism>
<dbReference type="GO" id="GO:0003677">
    <property type="term" value="F:DNA binding"/>
    <property type="evidence" value="ECO:0007669"/>
    <property type="project" value="UniProtKB-UniRule"/>
</dbReference>
<dbReference type="Pfam" id="PF00440">
    <property type="entry name" value="TetR_N"/>
    <property type="match status" value="1"/>
</dbReference>
<protein>
    <submittedName>
        <fullName evidence="4">Transcriptional regulator, TetR family</fullName>
    </submittedName>
</protein>
<dbReference type="PROSITE" id="PS50977">
    <property type="entry name" value="HTH_TETR_2"/>
    <property type="match status" value="1"/>
</dbReference>
<dbReference type="Gene3D" id="1.10.357.10">
    <property type="entry name" value="Tetracycline Repressor, domain 2"/>
    <property type="match status" value="1"/>
</dbReference>
<keyword evidence="1 2" id="KW-0238">DNA-binding</keyword>